<name>A0ABY3RU69_9MICO</name>
<dbReference type="EMBL" id="CP082781">
    <property type="protein sequence ID" value="UGS27594.1"/>
    <property type="molecule type" value="Genomic_DNA"/>
</dbReference>
<evidence type="ECO:0000313" key="1">
    <source>
        <dbReference type="EMBL" id="UGS27594.1"/>
    </source>
</evidence>
<keyword evidence="2" id="KW-1185">Reference proteome</keyword>
<organism evidence="1 2">
    <name type="scientific">Microbacterium resistens</name>
    <dbReference type="NCBI Taxonomy" id="156977"/>
    <lineage>
        <taxon>Bacteria</taxon>
        <taxon>Bacillati</taxon>
        <taxon>Actinomycetota</taxon>
        <taxon>Actinomycetes</taxon>
        <taxon>Micrococcales</taxon>
        <taxon>Microbacteriaceae</taxon>
        <taxon>Microbacterium</taxon>
    </lineage>
</organism>
<dbReference type="RefSeq" id="WP_231820926.1">
    <property type="nucleotide sequence ID" value="NZ_CP082781.1"/>
</dbReference>
<sequence>MSAWLIVASWWFQEFLDKPRRRHLTTDPACVHHKAPYPGSWLDRASRGLECEPCMIRRAFGGSECLRGDHGVTLDEVPDG</sequence>
<reference evidence="1 2" key="1">
    <citation type="submission" date="2023-01" db="EMBL/GenBank/DDBJ databases">
        <title>Characterization of estradiol degrading bacteria Microbacterium sp. MZT7 and reveal degrading genes through genome analysis.</title>
        <authorList>
            <person name="Hao P."/>
            <person name="Gao Y."/>
        </authorList>
    </citation>
    <scope>NUCLEOTIDE SEQUENCE [LARGE SCALE GENOMIC DNA]</scope>
    <source>
        <strain evidence="1 2">MZT7</strain>
    </source>
</reference>
<accession>A0ABY3RU69</accession>
<evidence type="ECO:0000313" key="2">
    <source>
        <dbReference type="Proteomes" id="UP001199642"/>
    </source>
</evidence>
<gene>
    <name evidence="1" type="ORF">K8F61_05240</name>
</gene>
<proteinExistence type="predicted"/>
<protein>
    <submittedName>
        <fullName evidence="1">Uncharacterized protein</fullName>
    </submittedName>
</protein>
<dbReference type="Proteomes" id="UP001199642">
    <property type="component" value="Chromosome"/>
</dbReference>